<name>A0A7G2K0B3_HAEIF</name>
<sequence>MRPNLSYQAKTDLANGALMEDFANIKRKVRLKMLMILHENRACLSAFFQYNSQPIWCQLWRIIHSRGVGRKFL</sequence>
<proteinExistence type="predicted"/>
<accession>A0A7G2K0B3</accession>
<reference evidence="1" key="1">
    <citation type="journal article" date="2010" name="Genomics">
        <title>Tracing phylogenomic events leading to diversity of Haemophilus influenzae and the emergence of Brazilian Purpuric Fever (BPF)-associated clones.</title>
        <authorList>
            <person name="Papazisi L."/>
            <person name="Ratnayake S."/>
            <person name="Remortel B.G."/>
            <person name="Bock G.R."/>
            <person name="Liang W."/>
            <person name="Saeed A.I."/>
            <person name="Liu J."/>
            <person name="Fleischmann R.D."/>
            <person name="Kilian M."/>
            <person name="Peterson S.N."/>
        </authorList>
    </citation>
    <scope>NUCLEOTIDE SEQUENCE [LARGE SCALE GENOMIC DNA]</scope>
    <source>
        <strain evidence="1">HK1212</strain>
    </source>
</reference>
<gene>
    <name evidence="1" type="ORF">HAINFHK1212_1430</name>
</gene>
<organism evidence="1">
    <name type="scientific">Haemophilus influenzae HK1212</name>
    <dbReference type="NCBI Taxonomy" id="456482"/>
    <lineage>
        <taxon>Bacteria</taxon>
        <taxon>Pseudomonadati</taxon>
        <taxon>Pseudomonadota</taxon>
        <taxon>Gammaproteobacteria</taxon>
        <taxon>Pasteurellales</taxon>
        <taxon>Pasteurellaceae</taxon>
        <taxon>Haemophilus</taxon>
    </lineage>
</organism>
<protein>
    <submittedName>
        <fullName evidence="1">Uncharacterized protein</fullName>
    </submittedName>
</protein>
<dbReference type="EMBL" id="ABFC01000504">
    <property type="protein sequence ID" value="EFA28827.1"/>
    <property type="molecule type" value="Genomic_DNA"/>
</dbReference>
<evidence type="ECO:0000313" key="1">
    <source>
        <dbReference type="EMBL" id="EFA28827.1"/>
    </source>
</evidence>
<dbReference type="AlphaFoldDB" id="A0A7G2K0B3"/>
<comment type="caution">
    <text evidence="1">The sequence shown here is derived from an EMBL/GenBank/DDBJ whole genome shotgun (WGS) entry which is preliminary data.</text>
</comment>